<organism evidence="1 2">
    <name type="scientific">Sulfobacillus benefaciens</name>
    <dbReference type="NCBI Taxonomy" id="453960"/>
    <lineage>
        <taxon>Bacteria</taxon>
        <taxon>Bacillati</taxon>
        <taxon>Bacillota</taxon>
        <taxon>Clostridia</taxon>
        <taxon>Eubacteriales</taxon>
        <taxon>Clostridiales Family XVII. Incertae Sedis</taxon>
        <taxon>Sulfobacillus</taxon>
    </lineage>
</organism>
<dbReference type="EMBL" id="PXYT01000015">
    <property type="protein sequence ID" value="PSR29583.1"/>
    <property type="molecule type" value="Genomic_DNA"/>
</dbReference>
<name>A0A2T2X4Z2_9FIRM</name>
<dbReference type="AlphaFoldDB" id="A0A2T2X4Z2"/>
<sequence>MTWRISNAKNLLLNSLRSFVSFLVPYAHVEDTIPPNQNPYRALKFIPFWSLCAQSGKLMALLWPGSHKQAQTSPIKVNMKISTW</sequence>
<comment type="caution">
    <text evidence="1">The sequence shown here is derived from an EMBL/GenBank/DDBJ whole genome shotgun (WGS) entry which is preliminary data.</text>
</comment>
<dbReference type="Proteomes" id="UP000242699">
    <property type="component" value="Unassembled WGS sequence"/>
</dbReference>
<gene>
    <name evidence="1" type="ORF">C7B43_07955</name>
</gene>
<proteinExistence type="predicted"/>
<evidence type="ECO:0000313" key="1">
    <source>
        <dbReference type="EMBL" id="PSR29583.1"/>
    </source>
</evidence>
<accession>A0A2T2X4Z2</accession>
<evidence type="ECO:0000313" key="2">
    <source>
        <dbReference type="Proteomes" id="UP000242699"/>
    </source>
</evidence>
<reference evidence="1 2" key="1">
    <citation type="journal article" date="2014" name="BMC Genomics">
        <title>Comparison of environmental and isolate Sulfobacillus genomes reveals diverse carbon, sulfur, nitrogen, and hydrogen metabolisms.</title>
        <authorList>
            <person name="Justice N.B."/>
            <person name="Norman A."/>
            <person name="Brown C.T."/>
            <person name="Singh A."/>
            <person name="Thomas B.C."/>
            <person name="Banfield J.F."/>
        </authorList>
    </citation>
    <scope>NUCLEOTIDE SEQUENCE [LARGE SCALE GENOMIC DNA]</scope>
    <source>
        <strain evidence="1">AMDSBA1</strain>
    </source>
</reference>
<protein>
    <submittedName>
        <fullName evidence="1">Uncharacterized protein</fullName>
    </submittedName>
</protein>